<organismHost>
    <name type="scientific">Paramecium bursaria</name>
    <dbReference type="NCBI Taxonomy" id="74790"/>
</organismHost>
<protein>
    <submittedName>
        <fullName evidence="1">Uncharacterized protein M266R</fullName>
    </submittedName>
</protein>
<dbReference type="EMBL" id="DQ491001">
    <property type="protein sequence ID" value="ABT13820.1"/>
    <property type="molecule type" value="Genomic_DNA"/>
</dbReference>
<accession>A7ITZ6</accession>
<organism evidence="1 2">
    <name type="scientific">Paramecium bursaria Chlorella virus MT325</name>
    <name type="common">PBCV-MT325</name>
    <dbReference type="NCBI Taxonomy" id="346932"/>
    <lineage>
        <taxon>Viruses</taxon>
        <taxon>Varidnaviria</taxon>
        <taxon>Bamfordvirae</taxon>
        <taxon>Nucleocytoviricota</taxon>
        <taxon>Megaviricetes</taxon>
        <taxon>Algavirales</taxon>
        <taxon>Phycodnaviridae</taxon>
        <taxon>Chlorovirus</taxon>
        <taxon>Chlorovirus conductrix</taxon>
        <taxon>Paramecium bursaria Chlorella virus A1</taxon>
    </lineage>
</organism>
<dbReference type="Gene3D" id="3.30.310.10">
    <property type="entry name" value="TATA-Binding Protein"/>
    <property type="match status" value="2"/>
</dbReference>
<dbReference type="SUPFAM" id="SSF55945">
    <property type="entry name" value="TATA-box binding protein-like"/>
    <property type="match status" value="1"/>
</dbReference>
<evidence type="ECO:0000313" key="1">
    <source>
        <dbReference type="EMBL" id="ABT13820.1"/>
    </source>
</evidence>
<gene>
    <name evidence="1" type="primary">M266R</name>
    <name evidence="1" type="ORF">MT325_M266R</name>
</gene>
<evidence type="ECO:0000313" key="2">
    <source>
        <dbReference type="Proteomes" id="UP000246715"/>
    </source>
</evidence>
<dbReference type="InterPro" id="IPR012295">
    <property type="entry name" value="TBP_dom_sf"/>
</dbReference>
<name>A7ITZ6_PBCVM</name>
<reference evidence="1 2" key="1">
    <citation type="journal article" date="2007" name="Virology">
        <title>Sequence and annotation of the 314-kb MT325 and the 321-kb FR483 viruses that infect Chlorella Pbi.</title>
        <authorList>
            <person name="Fitzgerald L.A."/>
            <person name="Graves M.V."/>
            <person name="Li X."/>
            <person name="Feldblyum T."/>
            <person name="Hartigan J."/>
            <person name="Van Etten J.L."/>
        </authorList>
    </citation>
    <scope>NUCLEOTIDE SEQUENCE [LARGE SCALE GENOMIC DNA]</scope>
    <source>
        <strain evidence="1 2">MT325</strain>
    </source>
</reference>
<proteinExistence type="predicted"/>
<dbReference type="Proteomes" id="UP000246715">
    <property type="component" value="Segment"/>
</dbReference>
<sequence>MLSVSRLTKEFVRTYDAISQIKTEHIKASPLHISTLTISVKFDRGDLPVSIIRERLADEDGELTLAVPKVVKHRKTTVVANTNMKKFDHQVSFKMGGSSLKMFGNGSGHGTGFSSFKDFLDMTNKVVEFILDVTGIELQIVDVDINMINASTSILDKNFMPVQFQMKQLSSIFAQEGYHTEFDPDMHPAVKVILFEDTKKVSTCFIFPTGSITIFGSKEPHHVASIFEIVFKTMDKAHALASPCPPRKTTVRKPLDISFGYPTSTVKLLSPCE</sequence>